<sequence>MTIIIDRRSLVLAGSFGIGALAMGGAARAQALLTARGFTHNVASGEPGPDSILLWTRYVPADGGDVQLTAELSETPDFRKKTSGGAGASRADDHTARVVVGGLQPGRTYYYRFIAPDGAVSPVGRTRTLPAGPVERFGLGVFSCANLPYGWFNAYAHAAARDDIDLMVHLGDYIYEYQRGYYPGADQAIAGRLIEPAGEAIRLADYRLRYSSYRADPDLQRLHQMFPMIVQHDDHETANDAWAHGAENHQPDEGDYEERKRASMKAWNEWLPVSGKPWSSFEIGDLATIFRPETRLTARSERLDPVAIIGTSGDPVAKLKALRDGPLADPKRTLMGPEQEQWLQDGIARSKRRGAKWQVLAQQVVMGQMRLPELPAAFVASLKLPPEQAAFLNVLSAAGKAGTAPDFDSWDGFPAARARLLGAAQAADADLVVLSGDSHNGWAFDLASQGKPAGVEFGGHSVSSPGIEAYLALPPQLTAQFIMRASPELKWADTSSRGYMAVQLTPERVTGEWVFMDTVKARSLAIRPGKTMSVERGRRIFSA</sequence>
<dbReference type="EC" id="3.1.3.1" evidence="3"/>
<dbReference type="Gene3D" id="2.60.40.380">
    <property type="entry name" value="Purple acid phosphatase-like, N-terminal"/>
    <property type="match status" value="1"/>
</dbReference>
<proteinExistence type="predicted"/>
<keyword evidence="4" id="KW-1185">Reference proteome</keyword>
<dbReference type="InterPro" id="IPR006311">
    <property type="entry name" value="TAT_signal"/>
</dbReference>
<evidence type="ECO:0000259" key="1">
    <source>
        <dbReference type="Pfam" id="PF09423"/>
    </source>
</evidence>
<dbReference type="RefSeq" id="WP_167298497.1">
    <property type="nucleotide sequence ID" value="NZ_JAASQV010000001.1"/>
</dbReference>
<reference evidence="3 4" key="1">
    <citation type="submission" date="2020-03" db="EMBL/GenBank/DDBJ databases">
        <title>Genomic Encyclopedia of Type Strains, Phase IV (KMG-IV): sequencing the most valuable type-strain genomes for metagenomic binning, comparative biology and taxonomic classification.</title>
        <authorList>
            <person name="Goeker M."/>
        </authorList>
    </citation>
    <scope>NUCLEOTIDE SEQUENCE [LARGE SCALE GENOMIC DNA]</scope>
    <source>
        <strain evidence="3 4">DSM 4733</strain>
    </source>
</reference>
<dbReference type="EMBL" id="JAASQV010000001">
    <property type="protein sequence ID" value="NIJ64091.1"/>
    <property type="molecule type" value="Genomic_DNA"/>
</dbReference>
<accession>A0A7X5ZUI2</accession>
<dbReference type="Proteomes" id="UP000564677">
    <property type="component" value="Unassembled WGS sequence"/>
</dbReference>
<evidence type="ECO:0000313" key="3">
    <source>
        <dbReference type="EMBL" id="NIJ64091.1"/>
    </source>
</evidence>
<dbReference type="Pfam" id="PF09423">
    <property type="entry name" value="PhoD"/>
    <property type="match status" value="1"/>
</dbReference>
<dbReference type="CDD" id="cd07389">
    <property type="entry name" value="MPP_PhoD"/>
    <property type="match status" value="1"/>
</dbReference>
<dbReference type="PANTHER" id="PTHR43606:SF2">
    <property type="entry name" value="ALKALINE PHOSPHATASE FAMILY PROTEIN (AFU_ORTHOLOGUE AFUA_5G03860)"/>
    <property type="match status" value="1"/>
</dbReference>
<dbReference type="InterPro" id="IPR032093">
    <property type="entry name" value="PhoD_N"/>
</dbReference>
<dbReference type="InterPro" id="IPR018946">
    <property type="entry name" value="PhoD-like_MPP"/>
</dbReference>
<gene>
    <name evidence="3" type="ORF">FHR20_001022</name>
</gene>
<dbReference type="PROSITE" id="PS51318">
    <property type="entry name" value="TAT"/>
    <property type="match status" value="1"/>
</dbReference>
<comment type="caution">
    <text evidence="3">The sequence shown here is derived from an EMBL/GenBank/DDBJ whole genome shotgun (WGS) entry which is preliminary data.</text>
</comment>
<protein>
    <submittedName>
        <fullName evidence="3">Alkaline phosphatase D</fullName>
        <ecNumber evidence="3">3.1.3.1</ecNumber>
    </submittedName>
</protein>
<feature type="domain" description="Phospholipase D N-terminal" evidence="2">
    <location>
        <begin position="40"/>
        <end position="128"/>
    </location>
</feature>
<evidence type="ECO:0000259" key="2">
    <source>
        <dbReference type="Pfam" id="PF16655"/>
    </source>
</evidence>
<evidence type="ECO:0000313" key="4">
    <source>
        <dbReference type="Proteomes" id="UP000564677"/>
    </source>
</evidence>
<dbReference type="SUPFAM" id="SSF56300">
    <property type="entry name" value="Metallo-dependent phosphatases"/>
    <property type="match status" value="1"/>
</dbReference>
<dbReference type="Pfam" id="PF16655">
    <property type="entry name" value="PhoD_N"/>
    <property type="match status" value="1"/>
</dbReference>
<dbReference type="PANTHER" id="PTHR43606">
    <property type="entry name" value="PHOSPHATASE, PUTATIVE (AFU_ORTHOLOGUE AFUA_6G08710)-RELATED"/>
    <property type="match status" value="1"/>
</dbReference>
<dbReference type="AlphaFoldDB" id="A0A7X5ZUI2"/>
<organism evidence="3 4">
    <name type="scientific">Sphingomonas leidyi</name>
    <dbReference type="NCBI Taxonomy" id="68569"/>
    <lineage>
        <taxon>Bacteria</taxon>
        <taxon>Pseudomonadati</taxon>
        <taxon>Pseudomonadota</taxon>
        <taxon>Alphaproteobacteria</taxon>
        <taxon>Sphingomonadales</taxon>
        <taxon>Sphingomonadaceae</taxon>
        <taxon>Sphingomonas</taxon>
    </lineage>
</organism>
<dbReference type="InterPro" id="IPR038607">
    <property type="entry name" value="PhoD-like_sf"/>
</dbReference>
<dbReference type="GO" id="GO:0004035">
    <property type="term" value="F:alkaline phosphatase activity"/>
    <property type="evidence" value="ECO:0007669"/>
    <property type="project" value="UniProtKB-EC"/>
</dbReference>
<feature type="domain" description="PhoD-like phosphatase metallophosphatase" evidence="1">
    <location>
        <begin position="139"/>
        <end position="513"/>
    </location>
</feature>
<dbReference type="Gene3D" id="3.60.21.70">
    <property type="entry name" value="PhoD-like phosphatase"/>
    <property type="match status" value="1"/>
</dbReference>
<dbReference type="InterPro" id="IPR052900">
    <property type="entry name" value="Phospholipid_Metab_Enz"/>
</dbReference>
<dbReference type="InterPro" id="IPR029052">
    <property type="entry name" value="Metallo-depent_PP-like"/>
</dbReference>
<keyword evidence="3" id="KW-0378">Hydrolase</keyword>
<name>A0A7X5ZUI2_9SPHN</name>